<gene>
    <name evidence="9" type="primary">pimC</name>
    <name evidence="9" type="ORF">Pan14r_41310</name>
</gene>
<keyword evidence="3 9" id="KW-0808">Transferase</keyword>
<dbReference type="AlphaFoldDB" id="A0A5C5Y9G0"/>
<evidence type="ECO:0000256" key="6">
    <source>
        <dbReference type="ARBA" id="ARBA00048439"/>
    </source>
</evidence>
<reference evidence="9 10" key="1">
    <citation type="submission" date="2019-02" db="EMBL/GenBank/DDBJ databases">
        <title>Deep-cultivation of Planctomycetes and their phenomic and genomic characterization uncovers novel biology.</title>
        <authorList>
            <person name="Wiegand S."/>
            <person name="Jogler M."/>
            <person name="Boedeker C."/>
            <person name="Pinto D."/>
            <person name="Vollmers J."/>
            <person name="Rivas-Marin E."/>
            <person name="Kohn T."/>
            <person name="Peeters S.H."/>
            <person name="Heuer A."/>
            <person name="Rast P."/>
            <person name="Oberbeckmann S."/>
            <person name="Bunk B."/>
            <person name="Jeske O."/>
            <person name="Meyerdierks A."/>
            <person name="Storesund J.E."/>
            <person name="Kallscheuer N."/>
            <person name="Luecker S."/>
            <person name="Lage O.M."/>
            <person name="Pohl T."/>
            <person name="Merkel B.J."/>
            <person name="Hornburger P."/>
            <person name="Mueller R.-W."/>
            <person name="Bruemmer F."/>
            <person name="Labrenz M."/>
            <person name="Spormann A.M."/>
            <person name="Op Den Camp H."/>
            <person name="Overmann J."/>
            <person name="Amann R."/>
            <person name="Jetten M.S.M."/>
            <person name="Mascher T."/>
            <person name="Medema M.H."/>
            <person name="Devos D.P."/>
            <person name="Kaster A.-K."/>
            <person name="Ovreas L."/>
            <person name="Rohde M."/>
            <person name="Galperin M.Y."/>
            <person name="Jogler C."/>
        </authorList>
    </citation>
    <scope>NUCLEOTIDE SEQUENCE [LARGE SCALE GENOMIC DNA]</scope>
    <source>
        <strain evidence="9 10">Pan14r</strain>
    </source>
</reference>
<organism evidence="9 10">
    <name type="scientific">Crateriforma conspicua</name>
    <dbReference type="NCBI Taxonomy" id="2527996"/>
    <lineage>
        <taxon>Bacteria</taxon>
        <taxon>Pseudomonadati</taxon>
        <taxon>Planctomycetota</taxon>
        <taxon>Planctomycetia</taxon>
        <taxon>Planctomycetales</taxon>
        <taxon>Planctomycetaceae</taxon>
        <taxon>Crateriforma</taxon>
    </lineage>
</organism>
<feature type="domain" description="Glycosyl transferase family 1" evidence="7">
    <location>
        <begin position="191"/>
        <end position="317"/>
    </location>
</feature>
<evidence type="ECO:0000256" key="4">
    <source>
        <dbReference type="ARBA" id="ARBA00044517"/>
    </source>
</evidence>
<accession>A0A5C5Y9G0</accession>
<evidence type="ECO:0000313" key="9">
    <source>
        <dbReference type="EMBL" id="TWT71814.1"/>
    </source>
</evidence>
<comment type="caution">
    <text evidence="9">The sequence shown here is derived from an EMBL/GenBank/DDBJ whole genome shotgun (WGS) entry which is preliminary data.</text>
</comment>
<name>A0A5C5Y9G0_9PLAN</name>
<dbReference type="Pfam" id="PF00534">
    <property type="entry name" value="Glycos_transf_1"/>
    <property type="match status" value="1"/>
</dbReference>
<dbReference type="EMBL" id="SJPL01000001">
    <property type="protein sequence ID" value="TWT71814.1"/>
    <property type="molecule type" value="Genomic_DNA"/>
</dbReference>
<feature type="domain" description="tRNA-queuosine alpha-mannosyltransferase N-terminal" evidence="8">
    <location>
        <begin position="10"/>
        <end position="180"/>
    </location>
</feature>
<dbReference type="GO" id="GO:0016438">
    <property type="term" value="F:tRNA-queuosine(34) beta-mannosyltransferase activity"/>
    <property type="evidence" value="ECO:0007669"/>
    <property type="project" value="UniProtKB-EC"/>
</dbReference>
<evidence type="ECO:0000313" key="10">
    <source>
        <dbReference type="Proteomes" id="UP000317238"/>
    </source>
</evidence>
<dbReference type="InterPro" id="IPR001296">
    <property type="entry name" value="Glyco_trans_1"/>
</dbReference>
<dbReference type="SUPFAM" id="SSF53756">
    <property type="entry name" value="UDP-Glycosyltransferase/glycogen phosphorylase"/>
    <property type="match status" value="1"/>
</dbReference>
<dbReference type="PANTHER" id="PTHR13615:SF3">
    <property type="entry name" value="GLYCOSYLTRANSFERASE-LIKE DOMAIN-CONTAINING PROTEIN 1"/>
    <property type="match status" value="1"/>
</dbReference>
<evidence type="ECO:0000256" key="2">
    <source>
        <dbReference type="ARBA" id="ARBA00022676"/>
    </source>
</evidence>
<dbReference type="PANTHER" id="PTHR13615">
    <property type="entry name" value="GLYCOSYLTRANSFERASE-LIKE 1"/>
    <property type="match status" value="1"/>
</dbReference>
<dbReference type="InterPro" id="IPR022701">
    <property type="entry name" value="QTMAN_N"/>
</dbReference>
<evidence type="ECO:0000259" key="8">
    <source>
        <dbReference type="Pfam" id="PF12038"/>
    </source>
</evidence>
<sequence length="378" mass="42750">MAVPDSAPTILAIDPFHGGSHRVFMQQVRKHSRFDWHVMTDKPVHWKWRSSHSPVSMSNSAQAWIEKHGQPDMVFCTDMLDLAAWAGLMRHSLSAVVPIVAYFHESQFTYPTSPDARVDLHYAYRNLLTALAAGKCWFNSAFHRDTFLRESDRLLAQMPDGRGDYDLEAVASKCRVIYPGFEPPPADDLPASRTSDDGPIHIGWVSRWEHDKRPDRLVSLCQELQSRGIPFRLVLLGNRPVREPEALRCIRMSYGHHIEHDGFAETSRAYWSMLAKMDVVLSTADHEFFGIAICEAVWAGAVPVLPDRLSYPELFPDACLYSTVDQAADLISRLTSVGFRQSKQAALRRQVERLQARRTVAELDEAIGRVIRSAVDDA</sequence>
<dbReference type="EC" id="2.4.1.110" evidence="4"/>
<evidence type="ECO:0000259" key="7">
    <source>
        <dbReference type="Pfam" id="PF00534"/>
    </source>
</evidence>
<comment type="similarity">
    <text evidence="1">Belongs to the glycosyltransferase group 1 family. Glycosyltransferase 4 subfamily.</text>
</comment>
<evidence type="ECO:0000256" key="1">
    <source>
        <dbReference type="ARBA" id="ARBA00009481"/>
    </source>
</evidence>
<dbReference type="InterPro" id="IPR051862">
    <property type="entry name" value="GT-like_domain_containing_1"/>
</dbReference>
<comment type="catalytic activity">
    <reaction evidence="6">
        <text>queuosine(34) in tRNA(Asp) + GDP-alpha-D-mannose = O-4''-alpha-D-mannosylqueuosine(34) in tRNA(Asp) + GDP + H(+)</text>
        <dbReference type="Rhea" id="RHEA:12885"/>
        <dbReference type="Rhea" id="RHEA-COMP:18572"/>
        <dbReference type="Rhea" id="RHEA-COMP:18581"/>
        <dbReference type="ChEBI" id="CHEBI:15378"/>
        <dbReference type="ChEBI" id="CHEBI:57527"/>
        <dbReference type="ChEBI" id="CHEBI:58189"/>
        <dbReference type="ChEBI" id="CHEBI:194431"/>
        <dbReference type="ChEBI" id="CHEBI:194442"/>
        <dbReference type="EC" id="2.4.1.110"/>
    </reaction>
    <physiologicalReaction direction="left-to-right" evidence="6">
        <dbReference type="Rhea" id="RHEA:12886"/>
    </physiologicalReaction>
</comment>
<keyword evidence="2 9" id="KW-0328">Glycosyltransferase</keyword>
<proteinExistence type="inferred from homology"/>
<dbReference type="Gene3D" id="3.40.50.2000">
    <property type="entry name" value="Glycogen Phosphorylase B"/>
    <property type="match status" value="2"/>
</dbReference>
<evidence type="ECO:0000256" key="3">
    <source>
        <dbReference type="ARBA" id="ARBA00022679"/>
    </source>
</evidence>
<dbReference type="Pfam" id="PF12038">
    <property type="entry name" value="QTMAN_N"/>
    <property type="match status" value="1"/>
</dbReference>
<dbReference type="Proteomes" id="UP000317238">
    <property type="component" value="Unassembled WGS sequence"/>
</dbReference>
<keyword evidence="10" id="KW-1185">Reference proteome</keyword>
<evidence type="ECO:0000256" key="5">
    <source>
        <dbReference type="ARBA" id="ARBA00044539"/>
    </source>
</evidence>
<protein>
    <recommendedName>
        <fullName evidence="5">tRNA-queuosine alpha-mannosyltransferase</fullName>
        <ecNumber evidence="4">2.4.1.110</ecNumber>
    </recommendedName>
</protein>